<evidence type="ECO:0000313" key="2">
    <source>
        <dbReference type="Proteomes" id="UP000228920"/>
    </source>
</evidence>
<organism evidence="1 2">
    <name type="scientific">candidate division WWE3 bacterium CG_4_10_14_0_2_um_filter_41_14</name>
    <dbReference type="NCBI Taxonomy" id="1975072"/>
    <lineage>
        <taxon>Bacteria</taxon>
        <taxon>Katanobacteria</taxon>
    </lineage>
</organism>
<dbReference type="AlphaFoldDB" id="A0A2M7TF65"/>
<dbReference type="Proteomes" id="UP000228920">
    <property type="component" value="Unassembled WGS sequence"/>
</dbReference>
<accession>A0A2M7TF65</accession>
<protein>
    <submittedName>
        <fullName evidence="1">Uncharacterized protein</fullName>
    </submittedName>
</protein>
<evidence type="ECO:0000313" key="1">
    <source>
        <dbReference type="EMBL" id="PIZ44453.1"/>
    </source>
</evidence>
<name>A0A2M7TF65_UNCKA</name>
<dbReference type="EMBL" id="PFNL01000178">
    <property type="protein sequence ID" value="PIZ44453.1"/>
    <property type="molecule type" value="Genomic_DNA"/>
</dbReference>
<comment type="caution">
    <text evidence="1">The sequence shown here is derived from an EMBL/GenBank/DDBJ whole genome shotgun (WGS) entry which is preliminary data.</text>
</comment>
<proteinExistence type="predicted"/>
<sequence>MRKTAIVVLSFVLLTFAVFVGNYNFGSVVLTPDAPDGIQISLPGTEWIDQKVRDISAPNVIEFVDFSRTRPVKPFISALYV</sequence>
<gene>
    <name evidence="1" type="ORF">COY32_06320</name>
</gene>
<reference evidence="2" key="1">
    <citation type="submission" date="2017-09" db="EMBL/GenBank/DDBJ databases">
        <title>Depth-based differentiation of microbial function through sediment-hosted aquifers and enrichment of novel symbionts in the deep terrestrial subsurface.</title>
        <authorList>
            <person name="Probst A.J."/>
            <person name="Ladd B."/>
            <person name="Jarett J.K."/>
            <person name="Geller-Mcgrath D.E."/>
            <person name="Sieber C.M.K."/>
            <person name="Emerson J.B."/>
            <person name="Anantharaman K."/>
            <person name="Thomas B.C."/>
            <person name="Malmstrom R."/>
            <person name="Stieglmeier M."/>
            <person name="Klingl A."/>
            <person name="Woyke T."/>
            <person name="Ryan C.M."/>
            <person name="Banfield J.F."/>
        </authorList>
    </citation>
    <scope>NUCLEOTIDE SEQUENCE [LARGE SCALE GENOMIC DNA]</scope>
</reference>